<proteinExistence type="predicted"/>
<dbReference type="Proteomes" id="UP000054350">
    <property type="component" value="Unassembled WGS sequence"/>
</dbReference>
<protein>
    <recommendedName>
        <fullName evidence="1">Amine oxidase domain-containing protein</fullName>
    </recommendedName>
</protein>
<dbReference type="Gene3D" id="3.50.50.60">
    <property type="entry name" value="FAD/NAD(P)-binding domain"/>
    <property type="match status" value="2"/>
</dbReference>
<dbReference type="OrthoDB" id="5977668at2759"/>
<dbReference type="PANTHER" id="PTHR42923">
    <property type="entry name" value="PROTOPORPHYRINOGEN OXIDASE"/>
    <property type="match status" value="1"/>
</dbReference>
<name>A0A0L0T855_ALLM3</name>
<gene>
    <name evidence="2" type="ORF">AMAG_15001</name>
</gene>
<dbReference type="Gene3D" id="1.10.405.20">
    <property type="match status" value="1"/>
</dbReference>
<dbReference type="STRING" id="578462.A0A0L0T855"/>
<dbReference type="VEuPathDB" id="FungiDB:AMAG_15001"/>
<organism evidence="2 3">
    <name type="scientific">Allomyces macrogynus (strain ATCC 38327)</name>
    <name type="common">Allomyces javanicus var. macrogynus</name>
    <dbReference type="NCBI Taxonomy" id="578462"/>
    <lineage>
        <taxon>Eukaryota</taxon>
        <taxon>Fungi</taxon>
        <taxon>Fungi incertae sedis</taxon>
        <taxon>Blastocladiomycota</taxon>
        <taxon>Blastocladiomycetes</taxon>
        <taxon>Blastocladiales</taxon>
        <taxon>Blastocladiaceae</taxon>
        <taxon>Allomyces</taxon>
    </lineage>
</organism>
<dbReference type="InterPro" id="IPR050464">
    <property type="entry name" value="Zeta_carotene_desat/Oxidored"/>
</dbReference>
<keyword evidence="3" id="KW-1185">Reference proteome</keyword>
<dbReference type="Gene3D" id="3.30.70.1990">
    <property type="match status" value="1"/>
</dbReference>
<dbReference type="Pfam" id="PF01593">
    <property type="entry name" value="Amino_oxidase"/>
    <property type="match status" value="1"/>
</dbReference>
<reference evidence="2 3" key="1">
    <citation type="submission" date="2009-11" db="EMBL/GenBank/DDBJ databases">
        <title>Annotation of Allomyces macrogynus ATCC 38327.</title>
        <authorList>
            <consortium name="The Broad Institute Genome Sequencing Platform"/>
            <person name="Russ C."/>
            <person name="Cuomo C."/>
            <person name="Burger G."/>
            <person name="Gray M.W."/>
            <person name="Holland P.W.H."/>
            <person name="King N."/>
            <person name="Lang F.B.F."/>
            <person name="Roger A.J."/>
            <person name="Ruiz-Trillo I."/>
            <person name="Young S.K."/>
            <person name="Zeng Q."/>
            <person name="Gargeya S."/>
            <person name="Fitzgerald M."/>
            <person name="Haas B."/>
            <person name="Abouelleil A."/>
            <person name="Alvarado L."/>
            <person name="Arachchi H.M."/>
            <person name="Berlin A."/>
            <person name="Chapman S.B."/>
            <person name="Gearin G."/>
            <person name="Goldberg J."/>
            <person name="Griggs A."/>
            <person name="Gujja S."/>
            <person name="Hansen M."/>
            <person name="Heiman D."/>
            <person name="Howarth C."/>
            <person name="Larimer J."/>
            <person name="Lui A."/>
            <person name="MacDonald P.J.P."/>
            <person name="McCowen C."/>
            <person name="Montmayeur A."/>
            <person name="Murphy C."/>
            <person name="Neiman D."/>
            <person name="Pearson M."/>
            <person name="Priest M."/>
            <person name="Roberts A."/>
            <person name="Saif S."/>
            <person name="Shea T."/>
            <person name="Sisk P."/>
            <person name="Stolte C."/>
            <person name="Sykes S."/>
            <person name="Wortman J."/>
            <person name="Nusbaum C."/>
            <person name="Birren B."/>
        </authorList>
    </citation>
    <scope>NUCLEOTIDE SEQUENCE [LARGE SCALE GENOMIC DNA]</scope>
    <source>
        <strain evidence="2 3">ATCC 38327</strain>
    </source>
</reference>
<dbReference type="EMBL" id="GG745368">
    <property type="protein sequence ID" value="KNE70905.1"/>
    <property type="molecule type" value="Genomic_DNA"/>
</dbReference>
<dbReference type="OMA" id="MACHSDI"/>
<dbReference type="PANTHER" id="PTHR42923:SF17">
    <property type="entry name" value="AMINE OXIDASE DOMAIN-CONTAINING PROTEIN"/>
    <property type="match status" value="1"/>
</dbReference>
<feature type="domain" description="Amine oxidase" evidence="1">
    <location>
        <begin position="24"/>
        <end position="324"/>
    </location>
</feature>
<evidence type="ECO:0000313" key="3">
    <source>
        <dbReference type="Proteomes" id="UP000054350"/>
    </source>
</evidence>
<accession>A0A0L0T855</accession>
<dbReference type="SUPFAM" id="SSF51905">
    <property type="entry name" value="FAD/NAD(P)-binding domain"/>
    <property type="match status" value="1"/>
</dbReference>
<dbReference type="InterPro" id="IPR002937">
    <property type="entry name" value="Amino_oxidase"/>
</dbReference>
<dbReference type="AlphaFoldDB" id="A0A0L0T855"/>
<dbReference type="GO" id="GO:0016491">
    <property type="term" value="F:oxidoreductase activity"/>
    <property type="evidence" value="ECO:0007669"/>
    <property type="project" value="InterPro"/>
</dbReference>
<dbReference type="InterPro" id="IPR036188">
    <property type="entry name" value="FAD/NAD-bd_sf"/>
</dbReference>
<reference evidence="3" key="2">
    <citation type="submission" date="2009-11" db="EMBL/GenBank/DDBJ databases">
        <title>The Genome Sequence of Allomyces macrogynus strain ATCC 38327.</title>
        <authorList>
            <consortium name="The Broad Institute Genome Sequencing Platform"/>
            <person name="Russ C."/>
            <person name="Cuomo C."/>
            <person name="Shea T."/>
            <person name="Young S.K."/>
            <person name="Zeng Q."/>
            <person name="Koehrsen M."/>
            <person name="Haas B."/>
            <person name="Borodovsky M."/>
            <person name="Guigo R."/>
            <person name="Alvarado L."/>
            <person name="Berlin A."/>
            <person name="Borenstein D."/>
            <person name="Chen Z."/>
            <person name="Engels R."/>
            <person name="Freedman E."/>
            <person name="Gellesch M."/>
            <person name="Goldberg J."/>
            <person name="Griggs A."/>
            <person name="Gujja S."/>
            <person name="Heiman D."/>
            <person name="Hepburn T."/>
            <person name="Howarth C."/>
            <person name="Jen D."/>
            <person name="Larson L."/>
            <person name="Lewis B."/>
            <person name="Mehta T."/>
            <person name="Park D."/>
            <person name="Pearson M."/>
            <person name="Roberts A."/>
            <person name="Saif S."/>
            <person name="Shenoy N."/>
            <person name="Sisk P."/>
            <person name="Stolte C."/>
            <person name="Sykes S."/>
            <person name="Walk T."/>
            <person name="White J."/>
            <person name="Yandava C."/>
            <person name="Burger G."/>
            <person name="Gray M.W."/>
            <person name="Holland P.W.H."/>
            <person name="King N."/>
            <person name="Lang F.B.F."/>
            <person name="Roger A.J."/>
            <person name="Ruiz-Trillo I."/>
            <person name="Lander E."/>
            <person name="Nusbaum C."/>
        </authorList>
    </citation>
    <scope>NUCLEOTIDE SEQUENCE [LARGE SCALE GENOMIC DNA]</scope>
    <source>
        <strain evidence="3">ATCC 38327</strain>
    </source>
</reference>
<dbReference type="eggNOG" id="ENOG502QSMW">
    <property type="taxonomic scope" value="Eukaryota"/>
</dbReference>
<evidence type="ECO:0000259" key="1">
    <source>
        <dbReference type="Pfam" id="PF01593"/>
    </source>
</evidence>
<sequence>MAPNIDPLPPSSRPLRVAVVGNGIAGLSAAWLLSQYPESYTVTLYEADEYLGGHTHTVDVPPLKEFADQVSAAPVDTGFIVCNPVTYPNLLAFLDAVQVGVTPSDMSFSVSRNHGAFEWAGDTLQTLFAQRENVLDFSENGIWRMVWDVLRFHWHAAAIADLADKVTFGAAGVTKADRARYAYHARQSIGEFLSAGNYSPSFKHNFLVPQTAAIWSTPAGTCLDEFPILTLIRFFRNHCMLQLVGRPKWLTIPLGSRSYVAKVAEHSPDVRVGHRVTQITRGTGVAQPTSLEDFPRGQVTVTDDQDGASAYDYVILATHGDISLQLLTDATPREREVLGKVRVSKNRAVLHRDPNLMLKRRETRTSTAPKPTVCVTYWMNRLQPFIPRRTHGDVFVTVNPLYEPDPSLVIQEYLYDHPVYGFDLVQAQEQLASIVNMRFTGFAGAWCNYGFHEDGVTAGLAAAAALGATPPFPVLLNGGYPTHRTLFHPVAGLPTVPSATKYLAHLGAHLLRDVVAQLRRAAPAAPAAARQHTVDLTWAQTLGALGAAAATAWRGGVVAEVQDAPMVQGEPGATVPVRSVPARAMRGLTAQALGYVQVQDTVAEAAKGIVESGEEMELVWVHPRVRIVWQASSARNVQVEAKSK</sequence>
<evidence type="ECO:0000313" key="2">
    <source>
        <dbReference type="EMBL" id="KNE70905.1"/>
    </source>
</evidence>